<sequence length="545" mass="62875">MLHLFRENSDHLQQSLFESINFMDSRIKAKLEKSWAPIFYKYVFCNIDEKPFSVLYSDTGRPNFPVNILLSLEYIKHLKNYSDDELIENFNFNYLINYAVGIRTLGGMNLSEKTLYDFRARIYQYLIKHPEQEDLIFGQFLNLTRIFAKEAGISMKEQRMDSTMFMSNIKKAGRIALAFDVLYRAVKTIPEDRLSENLKEVLNPEFKTEVIHKTKPSESESRLEMLLNLCQEAKETIENIPGLEKSDAYRILTRFLSEQAYYDEKTRKLNAKDSKSIPSDSLQSAYDEDATYRKKGNKAESGYVLNLSETCSKENPFQLITDYTVEKNIKSDVELFKERLPIVKQNTECQEVYVDGGYYSEEAVQIAKENGVELHFTDLSGRKPISRISVTEYEIDEETKVITKCPKGIIPIHAGVKNGQTVAHFPKEACAMCKLKNQCYCKEQKKDYVVRINLKSIEAAKQREKIECRREEDKSKRAAIEGTNSALKRGHGLSKLRVRGLVKCRVNVGLKVLAQNFKRFARYMLERAKKAIPKMEGGSVPILVQ</sequence>
<dbReference type="InterPro" id="IPR008490">
    <property type="entry name" value="Transposase_InsH_N"/>
</dbReference>
<dbReference type="Pfam" id="PF05598">
    <property type="entry name" value="DUF772"/>
    <property type="match status" value="1"/>
</dbReference>
<protein>
    <submittedName>
        <fullName evidence="3">Transposase domain (DUF772)</fullName>
    </submittedName>
</protein>
<name>M8CVS8_THETY</name>
<dbReference type="PATRIC" id="fig|1198630.3.peg.1975"/>
<keyword evidence="4" id="KW-1185">Reference proteome</keyword>
<evidence type="ECO:0000313" key="4">
    <source>
        <dbReference type="Proteomes" id="UP000013242"/>
    </source>
</evidence>
<feature type="domain" description="Transposase InsH N-terminal" evidence="1">
    <location>
        <begin position="49"/>
        <end position="121"/>
    </location>
</feature>
<feature type="domain" description="Transposase DDE" evidence="2">
    <location>
        <begin position="419"/>
        <end position="520"/>
    </location>
</feature>
<dbReference type="EMBL" id="AMYG01000044">
    <property type="protein sequence ID" value="EMT38524.1"/>
    <property type="molecule type" value="Genomic_DNA"/>
</dbReference>
<accession>M8CVS8</accession>
<evidence type="ECO:0000259" key="1">
    <source>
        <dbReference type="Pfam" id="PF05598"/>
    </source>
</evidence>
<dbReference type="Proteomes" id="UP000013242">
    <property type="component" value="Unassembled WGS sequence"/>
</dbReference>
<organism evidence="3 4">
    <name type="scientific">Thermoanaerobacter thermohydrosulfuricus WC1</name>
    <dbReference type="NCBI Taxonomy" id="1198630"/>
    <lineage>
        <taxon>Bacteria</taxon>
        <taxon>Bacillati</taxon>
        <taxon>Bacillota</taxon>
        <taxon>Clostridia</taxon>
        <taxon>Thermoanaerobacterales</taxon>
        <taxon>Thermoanaerobacteraceae</taxon>
        <taxon>Thermoanaerobacter</taxon>
    </lineage>
</organism>
<dbReference type="PANTHER" id="PTHR33408:SF2">
    <property type="entry name" value="TRANSPOSASE DDE DOMAIN-CONTAINING PROTEIN"/>
    <property type="match status" value="1"/>
</dbReference>
<dbReference type="Pfam" id="PF13751">
    <property type="entry name" value="DDE_Tnp_1_6"/>
    <property type="match status" value="1"/>
</dbReference>
<dbReference type="RefSeq" id="WP_004402044.1">
    <property type="nucleotide sequence ID" value="NZ_KB731294.1"/>
</dbReference>
<dbReference type="AlphaFoldDB" id="M8CVS8"/>
<dbReference type="HOGENOM" id="CLU_034194_0_0_9"/>
<dbReference type="PANTHER" id="PTHR33408">
    <property type="entry name" value="TRANSPOSASE"/>
    <property type="match status" value="1"/>
</dbReference>
<comment type="caution">
    <text evidence="3">The sequence shown here is derived from an EMBL/GenBank/DDBJ whole genome shotgun (WGS) entry which is preliminary data.</text>
</comment>
<evidence type="ECO:0000313" key="3">
    <source>
        <dbReference type="EMBL" id="EMT38524.1"/>
    </source>
</evidence>
<evidence type="ECO:0000259" key="2">
    <source>
        <dbReference type="Pfam" id="PF13751"/>
    </source>
</evidence>
<proteinExistence type="predicted"/>
<gene>
    <name evidence="3" type="ORF">TthWC1_1959</name>
</gene>
<dbReference type="InterPro" id="IPR025668">
    <property type="entry name" value="Tnp_DDE_dom"/>
</dbReference>
<reference evidence="3 4" key="1">
    <citation type="journal article" date="2013" name="PLoS ONE">
        <title>Genomic Evaluation of Thermoanaerobacter spp. for the Construction of Designer Co-Cultures to Improve Lignocellulosic Biofuel Production.</title>
        <authorList>
            <person name="Verbeke T.J."/>
            <person name="Zhang X."/>
            <person name="Henrissat B."/>
            <person name="Spicer V."/>
            <person name="Rydzak T."/>
            <person name="Krokhin O.V."/>
            <person name="Fristensky B."/>
            <person name="Levin D.B."/>
            <person name="Sparling R."/>
        </authorList>
    </citation>
    <scope>NUCLEOTIDE SEQUENCE [LARGE SCALE GENOMIC DNA]</scope>
    <source>
        <strain evidence="3 4">WC1</strain>
    </source>
</reference>